<protein>
    <recommendedName>
        <fullName evidence="2 8">cAMP-dependent protein kinase regulatory subunit</fullName>
    </recommendedName>
</protein>
<dbReference type="Gene3D" id="2.60.120.10">
    <property type="entry name" value="Jelly Rolls"/>
    <property type="match status" value="2"/>
</dbReference>
<evidence type="ECO:0000256" key="2">
    <source>
        <dbReference type="ARBA" id="ARBA00020355"/>
    </source>
</evidence>
<evidence type="ECO:0000256" key="3">
    <source>
        <dbReference type="ARBA" id="ARBA00022553"/>
    </source>
</evidence>
<evidence type="ECO:0000256" key="6">
    <source>
        <dbReference type="ARBA" id="ARBA00022741"/>
    </source>
</evidence>
<dbReference type="GO" id="GO:0005634">
    <property type="term" value="C:nucleus"/>
    <property type="evidence" value="ECO:0007669"/>
    <property type="project" value="TreeGrafter"/>
</dbReference>
<feature type="compositionally biased region" description="Acidic residues" evidence="10">
    <location>
        <begin position="180"/>
        <end position="192"/>
    </location>
</feature>
<keyword evidence="4 8" id="KW-0116">cAMP-binding</keyword>
<dbReference type="Pfam" id="PF00027">
    <property type="entry name" value="cNMP_binding"/>
    <property type="match status" value="2"/>
</dbReference>
<dbReference type="InterPro" id="IPR018490">
    <property type="entry name" value="cNMP-bd_dom_sf"/>
</dbReference>
<evidence type="ECO:0000256" key="5">
    <source>
        <dbReference type="ARBA" id="ARBA00022737"/>
    </source>
</evidence>
<feature type="binding site" evidence="9">
    <location>
        <position position="466"/>
    </location>
    <ligand>
        <name>3',5'-cyclic AMP</name>
        <dbReference type="ChEBI" id="CHEBI:58165"/>
        <label>2</label>
    </ligand>
</feature>
<evidence type="ECO:0000256" key="7">
    <source>
        <dbReference type="ARBA" id="ARBA00023149"/>
    </source>
</evidence>
<evidence type="ECO:0000256" key="4">
    <source>
        <dbReference type="ARBA" id="ARBA00022566"/>
    </source>
</evidence>
<feature type="domain" description="Cyclic nucleotide-binding" evidence="11">
    <location>
        <begin position="263"/>
        <end position="394"/>
    </location>
</feature>
<feature type="compositionally biased region" description="Polar residues" evidence="10">
    <location>
        <begin position="204"/>
        <end position="214"/>
    </location>
</feature>
<dbReference type="PROSITE" id="PS50042">
    <property type="entry name" value="CNMP_BINDING_3"/>
    <property type="match status" value="2"/>
</dbReference>
<feature type="binding site" evidence="9">
    <location>
        <position position="353"/>
    </location>
    <ligand>
        <name>3',5'-cyclic AMP</name>
        <dbReference type="ChEBI" id="CHEBI:58165"/>
        <label>1</label>
    </ligand>
</feature>
<dbReference type="GO" id="GO:0005829">
    <property type="term" value="C:cytosol"/>
    <property type="evidence" value="ECO:0007669"/>
    <property type="project" value="TreeGrafter"/>
</dbReference>
<dbReference type="CDD" id="cd00038">
    <property type="entry name" value="CAP_ED"/>
    <property type="match status" value="2"/>
</dbReference>
<dbReference type="AlphaFoldDB" id="A0A0J0XLJ3"/>
<dbReference type="PROSITE" id="PS00889">
    <property type="entry name" value="CNMP_BINDING_2"/>
    <property type="match status" value="2"/>
</dbReference>
<dbReference type="OrthoDB" id="417078at2759"/>
<keyword evidence="12" id="KW-0418">Kinase</keyword>
<dbReference type="STRING" id="879819.A0A0J0XLJ3"/>
<dbReference type="EMBL" id="KQ087211">
    <property type="protein sequence ID" value="KLT41953.1"/>
    <property type="molecule type" value="Genomic_DNA"/>
</dbReference>
<comment type="similarity">
    <text evidence="1 8">Belongs to the cAMP-dependent kinase regulatory chain family.</text>
</comment>
<organism evidence="12 13">
    <name type="scientific">Cutaneotrichosporon oleaginosum</name>
    <dbReference type="NCBI Taxonomy" id="879819"/>
    <lineage>
        <taxon>Eukaryota</taxon>
        <taxon>Fungi</taxon>
        <taxon>Dikarya</taxon>
        <taxon>Basidiomycota</taxon>
        <taxon>Agaricomycotina</taxon>
        <taxon>Tremellomycetes</taxon>
        <taxon>Trichosporonales</taxon>
        <taxon>Trichosporonaceae</taxon>
        <taxon>Cutaneotrichosporon</taxon>
    </lineage>
</organism>
<dbReference type="PIRSF" id="PIRSF000548">
    <property type="entry name" value="PK_regulatory"/>
    <property type="match status" value="1"/>
</dbReference>
<dbReference type="Pfam" id="PF02197">
    <property type="entry name" value="RIIa"/>
    <property type="match status" value="1"/>
</dbReference>
<keyword evidence="3" id="KW-0597">Phosphoprotein</keyword>
<feature type="region of interest" description="Disordered" evidence="10">
    <location>
        <begin position="69"/>
        <end position="107"/>
    </location>
</feature>
<dbReference type="GO" id="GO:0030552">
    <property type="term" value="F:cAMP binding"/>
    <property type="evidence" value="ECO:0007669"/>
    <property type="project" value="UniProtKB-KW"/>
</dbReference>
<evidence type="ECO:0000259" key="11">
    <source>
        <dbReference type="PROSITE" id="PS50042"/>
    </source>
</evidence>
<proteinExistence type="inferred from homology"/>
<dbReference type="InterPro" id="IPR012198">
    <property type="entry name" value="cAMP_dep_PK_reg_su"/>
</dbReference>
<feature type="region of interest" description="Disordered" evidence="10">
    <location>
        <begin position="134"/>
        <end position="221"/>
    </location>
</feature>
<dbReference type="PROSITE" id="PS00888">
    <property type="entry name" value="CNMP_BINDING_1"/>
    <property type="match status" value="1"/>
</dbReference>
<keyword evidence="12" id="KW-0808">Transferase</keyword>
<dbReference type="InterPro" id="IPR050503">
    <property type="entry name" value="cAMP-dep_PK_reg_su-like"/>
</dbReference>
<keyword evidence="6 8" id="KW-0547">Nucleotide-binding</keyword>
<dbReference type="InterPro" id="IPR000595">
    <property type="entry name" value="cNMP-bd_dom"/>
</dbReference>
<keyword evidence="13" id="KW-1185">Reference proteome</keyword>
<feature type="compositionally biased region" description="Polar residues" evidence="10">
    <location>
        <begin position="156"/>
        <end position="169"/>
    </location>
</feature>
<sequence length="516" mass="55947">MSGASAQYQNILNDLNRDVARQQPSDILQFCADWFQDKLREEVCKRKVLTIDLLPSSPLPPPTCAQLISQRSTSSRGGIANFAKGPGETSPRTELLDPTDRGSNRGIGAAAMGGAALGGGAAAAGLFGSSFANHDVPDRAQNDSSPFGEPTDKDFNSNSPFGPSAQTPSAPVGVPRPPSPDDEEEEDSDEEAPPIPQYALGRRTSVSAESLQPSHSKKYDPGANAFIEEEDEDDTSSANAIPTFPKTPEQIERIRFAIKDNFLFKNLDEEQEMDVLTAMREVNIPAKDIIIQQGDAGDYFYIVERGELEVFVKKDGQSLDLAAGDSETLGKRVVVYHEGASFGELALMHNAPRAASIVSTTPCTLWALDRVSFRTILLDHTSRKRRQYEAFLAAVPILSSLKPSERAKIADVLESRTFEAGQDVIRHGDMGDEFFLIESGSAAAIKPIDGRETVVKQMGKGDYFGELALLNRQTRAATVRATEKLRVAALGEQAFTRLLGPAKDIMARTAGERYGL</sequence>
<dbReference type="FunFam" id="2.60.120.10:FF:000039">
    <property type="entry name" value="cAMP-dependent protein kinase regulatory subunit"/>
    <property type="match status" value="1"/>
</dbReference>
<feature type="compositionally biased region" description="Basic and acidic residues" evidence="10">
    <location>
        <begin position="94"/>
        <end position="103"/>
    </location>
</feature>
<evidence type="ECO:0000313" key="12">
    <source>
        <dbReference type="EMBL" id="KLT41953.1"/>
    </source>
</evidence>
<evidence type="ECO:0000256" key="1">
    <source>
        <dbReference type="ARBA" id="ARBA00005753"/>
    </source>
</evidence>
<dbReference type="FunFam" id="2.60.120.10:FF:000006">
    <property type="entry name" value="cAMP-dependent protein kinase type I-alpha regulatory subunit"/>
    <property type="match status" value="1"/>
</dbReference>
<dbReference type="GO" id="GO:0005952">
    <property type="term" value="C:cAMP-dependent protein kinase complex"/>
    <property type="evidence" value="ECO:0007669"/>
    <property type="project" value="InterPro"/>
</dbReference>
<dbReference type="PANTHER" id="PTHR11635:SF152">
    <property type="entry name" value="CAMP-DEPENDENT PROTEIN KINASE TYPE I REGULATORY SUBUNIT-RELATED"/>
    <property type="match status" value="1"/>
</dbReference>
<name>A0A0J0XLJ3_9TREE</name>
<gene>
    <name evidence="12" type="ORF">CC85DRAFT_286035</name>
</gene>
<dbReference type="GO" id="GO:0016301">
    <property type="term" value="F:kinase activity"/>
    <property type="evidence" value="ECO:0007669"/>
    <property type="project" value="UniProtKB-KW"/>
</dbReference>
<feature type="domain" description="Cyclic nucleotide-binding" evidence="11">
    <location>
        <begin position="397"/>
        <end position="508"/>
    </location>
</feature>
<dbReference type="SMART" id="SM00394">
    <property type="entry name" value="RIIa"/>
    <property type="match status" value="1"/>
</dbReference>
<comment type="subunit">
    <text evidence="8">Tetramer, composed of 2 regulatory (R) and 2 catalytic (C) subunits. In the presence of cAMP it dissociates into 2 active monomeric C subunits and an R dimer.</text>
</comment>
<dbReference type="GeneID" id="28983963"/>
<dbReference type="Gene3D" id="1.20.890.10">
    <property type="entry name" value="cAMP-dependent protein kinase regulatory subunit, dimerization-anchoring domain"/>
    <property type="match status" value="1"/>
</dbReference>
<dbReference type="InterPro" id="IPR018488">
    <property type="entry name" value="cNMP-bd_CS"/>
</dbReference>
<reference evidence="12 13" key="1">
    <citation type="submission" date="2015-03" db="EMBL/GenBank/DDBJ databases">
        <title>Genomics and transcriptomics of the oil-accumulating basidiomycete yeast T. oleaginosus allow insights into substrate utilization and the diverse evolutionary trajectories of mating systems in fungi.</title>
        <authorList>
            <consortium name="DOE Joint Genome Institute"/>
            <person name="Kourist R."/>
            <person name="Kracht O."/>
            <person name="Bracharz F."/>
            <person name="Lipzen A."/>
            <person name="Nolan M."/>
            <person name="Ohm R."/>
            <person name="Grigoriev I."/>
            <person name="Sun S."/>
            <person name="Heitman J."/>
            <person name="Bruck T."/>
            <person name="Nowrousian M."/>
        </authorList>
    </citation>
    <scope>NUCLEOTIDE SEQUENCE [LARGE SCALE GENOMIC DNA]</scope>
    <source>
        <strain evidence="12 13">IBC0246</strain>
    </source>
</reference>
<feature type="binding site" evidence="9">
    <location>
        <position position="344"/>
    </location>
    <ligand>
        <name>3',5'-cyclic AMP</name>
        <dbReference type="ChEBI" id="CHEBI:58165"/>
        <label>1</label>
    </ligand>
</feature>
<evidence type="ECO:0000256" key="8">
    <source>
        <dbReference type="PIRNR" id="PIRNR000548"/>
    </source>
</evidence>
<evidence type="ECO:0000256" key="10">
    <source>
        <dbReference type="SAM" id="MobiDB-lite"/>
    </source>
</evidence>
<accession>A0A0J0XLJ3</accession>
<dbReference type="RefSeq" id="XP_018278444.1">
    <property type="nucleotide sequence ID" value="XM_018423360.1"/>
</dbReference>
<dbReference type="GO" id="GO:0034236">
    <property type="term" value="F:protein kinase A catalytic subunit binding"/>
    <property type="evidence" value="ECO:0007669"/>
    <property type="project" value="TreeGrafter"/>
</dbReference>
<dbReference type="GO" id="GO:0004862">
    <property type="term" value="F:cAMP-dependent protein kinase inhibitor activity"/>
    <property type="evidence" value="ECO:0007669"/>
    <property type="project" value="TreeGrafter"/>
</dbReference>
<dbReference type="InterPro" id="IPR014710">
    <property type="entry name" value="RmlC-like_jellyroll"/>
</dbReference>
<dbReference type="InterPro" id="IPR003117">
    <property type="entry name" value="cAMP_dep_PK_reg_su_I/II_a/b"/>
</dbReference>
<evidence type="ECO:0000313" key="13">
    <source>
        <dbReference type="Proteomes" id="UP000053611"/>
    </source>
</evidence>
<dbReference type="SUPFAM" id="SSF51206">
    <property type="entry name" value="cAMP-binding domain-like"/>
    <property type="match status" value="2"/>
</dbReference>
<keyword evidence="7 8" id="KW-0114">cAMP</keyword>
<dbReference type="CDD" id="cd12098">
    <property type="entry name" value="DD_R_ScPKA-like"/>
    <property type="match status" value="1"/>
</dbReference>
<dbReference type="PRINTS" id="PR00103">
    <property type="entry name" value="CAMPKINASE"/>
</dbReference>
<keyword evidence="5" id="KW-0677">Repeat</keyword>
<dbReference type="SUPFAM" id="SSF47391">
    <property type="entry name" value="Dimerization-anchoring domain of cAMP-dependent PK regulatory subunit"/>
    <property type="match status" value="1"/>
</dbReference>
<evidence type="ECO:0000256" key="9">
    <source>
        <dbReference type="PIRSR" id="PIRSR000548-1"/>
    </source>
</evidence>
<dbReference type="Proteomes" id="UP000053611">
    <property type="component" value="Unassembled WGS sequence"/>
</dbReference>
<dbReference type="GO" id="GO:0033554">
    <property type="term" value="P:cellular response to stress"/>
    <property type="evidence" value="ECO:0007669"/>
    <property type="project" value="UniProtKB-ARBA"/>
</dbReference>
<dbReference type="SMART" id="SM00100">
    <property type="entry name" value="cNMP"/>
    <property type="match status" value="2"/>
</dbReference>
<dbReference type="PANTHER" id="PTHR11635">
    <property type="entry name" value="CAMP-DEPENDENT PROTEIN KINASE REGULATORY CHAIN"/>
    <property type="match status" value="1"/>
</dbReference>
<feature type="binding site" evidence="9">
    <location>
        <position position="475"/>
    </location>
    <ligand>
        <name>3',5'-cyclic AMP</name>
        <dbReference type="ChEBI" id="CHEBI:58165"/>
        <label>2</label>
    </ligand>
</feature>